<dbReference type="NCBIfam" id="TIGR01730">
    <property type="entry name" value="RND_mfp"/>
    <property type="match status" value="1"/>
</dbReference>
<dbReference type="InterPro" id="IPR058624">
    <property type="entry name" value="MdtA-like_HH"/>
</dbReference>
<feature type="domain" description="Multidrug resistance protein MdtA-like barrel-sandwich hybrid" evidence="4">
    <location>
        <begin position="74"/>
        <end position="208"/>
    </location>
</feature>
<dbReference type="Pfam" id="PF25917">
    <property type="entry name" value="BSH_RND"/>
    <property type="match status" value="1"/>
</dbReference>
<comment type="similarity">
    <text evidence="1">Belongs to the membrane fusion protein (MFP) (TC 8.A.1) family.</text>
</comment>
<dbReference type="STRING" id="1123285.SAMN05660235_00386"/>
<dbReference type="AlphaFoldDB" id="A0A1G7I7Y2"/>
<evidence type="ECO:0000259" key="4">
    <source>
        <dbReference type="Pfam" id="PF25917"/>
    </source>
</evidence>
<proteinExistence type="inferred from homology"/>
<dbReference type="EMBL" id="FNBU01000002">
    <property type="protein sequence ID" value="SDF08688.1"/>
    <property type="molecule type" value="Genomic_DNA"/>
</dbReference>
<dbReference type="Gene3D" id="2.40.30.170">
    <property type="match status" value="1"/>
</dbReference>
<dbReference type="Pfam" id="PF25989">
    <property type="entry name" value="YknX_C"/>
    <property type="match status" value="1"/>
</dbReference>
<dbReference type="Proteomes" id="UP000243333">
    <property type="component" value="Unassembled WGS sequence"/>
</dbReference>
<evidence type="ECO:0000259" key="3">
    <source>
        <dbReference type="Pfam" id="PF25876"/>
    </source>
</evidence>
<evidence type="ECO:0000259" key="6">
    <source>
        <dbReference type="Pfam" id="PF25989"/>
    </source>
</evidence>
<feature type="domain" description="Multidrug resistance protein MdtA-like alpha-helical hairpin" evidence="3">
    <location>
        <begin position="113"/>
        <end position="178"/>
    </location>
</feature>
<keyword evidence="8" id="KW-1185">Reference proteome</keyword>
<dbReference type="InterPro" id="IPR058625">
    <property type="entry name" value="MdtA-like_BSH"/>
</dbReference>
<organism evidence="7 8">
    <name type="scientific">Sporolituus thermophilus DSM 23256</name>
    <dbReference type="NCBI Taxonomy" id="1123285"/>
    <lineage>
        <taxon>Bacteria</taxon>
        <taxon>Bacillati</taxon>
        <taxon>Bacillota</taxon>
        <taxon>Negativicutes</taxon>
        <taxon>Selenomonadales</taxon>
        <taxon>Sporomusaceae</taxon>
        <taxon>Sporolituus</taxon>
    </lineage>
</organism>
<dbReference type="RefSeq" id="WP_245690215.1">
    <property type="nucleotide sequence ID" value="NZ_FNBU01000002.1"/>
</dbReference>
<keyword evidence="2" id="KW-0812">Transmembrane</keyword>
<dbReference type="Gene3D" id="1.10.287.470">
    <property type="entry name" value="Helix hairpin bin"/>
    <property type="match status" value="1"/>
</dbReference>
<gene>
    <name evidence="7" type="ORF">SAMN05660235_00386</name>
</gene>
<dbReference type="GO" id="GO:0015562">
    <property type="term" value="F:efflux transmembrane transporter activity"/>
    <property type="evidence" value="ECO:0007669"/>
    <property type="project" value="TreeGrafter"/>
</dbReference>
<dbReference type="InterPro" id="IPR058637">
    <property type="entry name" value="YknX-like_C"/>
</dbReference>
<name>A0A1G7I7Y2_9FIRM</name>
<keyword evidence="2" id="KW-1133">Transmembrane helix</keyword>
<keyword evidence="2" id="KW-0472">Membrane</keyword>
<evidence type="ECO:0000313" key="8">
    <source>
        <dbReference type="Proteomes" id="UP000243333"/>
    </source>
</evidence>
<dbReference type="InterPro" id="IPR058792">
    <property type="entry name" value="Beta-barrel_RND_2"/>
</dbReference>
<dbReference type="Pfam" id="PF25876">
    <property type="entry name" value="HH_MFP_RND"/>
    <property type="match status" value="1"/>
</dbReference>
<reference evidence="8" key="1">
    <citation type="submission" date="2016-10" db="EMBL/GenBank/DDBJ databases">
        <authorList>
            <person name="Varghese N."/>
            <person name="Submissions S."/>
        </authorList>
    </citation>
    <scope>NUCLEOTIDE SEQUENCE [LARGE SCALE GENOMIC DNA]</scope>
    <source>
        <strain evidence="8">DSM 23256</strain>
    </source>
</reference>
<dbReference type="SUPFAM" id="SSF111369">
    <property type="entry name" value="HlyD-like secretion proteins"/>
    <property type="match status" value="1"/>
</dbReference>
<sequence>MASRKKTLYIVMAITLVLIGIIGYRIYANLAANKERAGRVSQGRVVTVEVATVARRDIVPVMSFSGNLEPEWSADISAKVDGRIDRMLVEEGDFVKAGQIIAVLDTNELAAQVMQAEGNLLAARAGLEQAELDLVRTEALAKQGAVSLQALDTARIKRDLAFGQVKAAEGNLALLTARLDNANIVAPRDGIVTKRYLQAGYYVKAGSPIINLADVTNLLAKATVGEAQVNELAIGLPVKIKVSALGDKEFSGTVARISPAAAMPARTFTAEVTIPNQNGELKAGMFAKVSIPAKVKKGVLAVPESALVMREDQKTVYVVKDNNTVQQIVLKLGYVADGWAEVLEGLKEGDRIVVSGQNKLRDGVSIKIAAAGETKAGGQ</sequence>
<dbReference type="Gene3D" id="2.40.420.20">
    <property type="match status" value="1"/>
</dbReference>
<dbReference type="GO" id="GO:1990281">
    <property type="term" value="C:efflux pump complex"/>
    <property type="evidence" value="ECO:0007669"/>
    <property type="project" value="TreeGrafter"/>
</dbReference>
<evidence type="ECO:0000259" key="5">
    <source>
        <dbReference type="Pfam" id="PF25954"/>
    </source>
</evidence>
<dbReference type="Pfam" id="PF25954">
    <property type="entry name" value="Beta-barrel_RND_2"/>
    <property type="match status" value="1"/>
</dbReference>
<dbReference type="FunFam" id="2.40.30.170:FF:000010">
    <property type="entry name" value="Efflux RND transporter periplasmic adaptor subunit"/>
    <property type="match status" value="1"/>
</dbReference>
<dbReference type="PANTHER" id="PTHR30469">
    <property type="entry name" value="MULTIDRUG RESISTANCE PROTEIN MDTA"/>
    <property type="match status" value="1"/>
</dbReference>
<feature type="transmembrane region" description="Helical" evidence="2">
    <location>
        <begin position="7"/>
        <end position="27"/>
    </location>
</feature>
<evidence type="ECO:0000256" key="1">
    <source>
        <dbReference type="ARBA" id="ARBA00009477"/>
    </source>
</evidence>
<dbReference type="InterPro" id="IPR006143">
    <property type="entry name" value="RND_pump_MFP"/>
</dbReference>
<evidence type="ECO:0000313" key="7">
    <source>
        <dbReference type="EMBL" id="SDF08688.1"/>
    </source>
</evidence>
<feature type="domain" description="YknX-like C-terminal permuted SH3-like" evidence="6">
    <location>
        <begin position="299"/>
        <end position="367"/>
    </location>
</feature>
<evidence type="ECO:0000256" key="2">
    <source>
        <dbReference type="SAM" id="Phobius"/>
    </source>
</evidence>
<dbReference type="Gene3D" id="2.40.50.100">
    <property type="match status" value="1"/>
</dbReference>
<protein>
    <submittedName>
        <fullName evidence="7">RND family efflux transporter, MFP subunit</fullName>
    </submittedName>
</protein>
<feature type="domain" description="CusB-like beta-barrel" evidence="5">
    <location>
        <begin position="221"/>
        <end position="292"/>
    </location>
</feature>
<accession>A0A1G7I7Y2</accession>